<evidence type="ECO:0000256" key="1">
    <source>
        <dbReference type="SAM" id="MobiDB-lite"/>
    </source>
</evidence>
<sequence length="283" mass="31128">MHGICDAGPNYKDRISGMLSYPPNLLNPVVSACSNLFLFGPSFEAVTVVMDKSIQPGFFPPPALLCPSPPRQALSSSLYSPPSLPLTLSTLTSDCFPISSVVVEEGFNKPSFRDRERATWTFVQFENVPLRKNVLLCVCNPRPLIGGICGESNGCEGMKKLGGRQAMTGNQAWETPWLLQARKTRVYLKKTISVPDVYGQLRDRGNDSEKKRSTSETFNPANLMSVGKSRRGRVAGTVSFRRFELALVWEQSDLVRNGWTGSSYLPEVHQGTSSSPDGPYESV</sequence>
<gene>
    <name evidence="2" type="ORF">K435DRAFT_798314</name>
</gene>
<evidence type="ECO:0000313" key="3">
    <source>
        <dbReference type="Proteomes" id="UP000297245"/>
    </source>
</evidence>
<dbReference type="AlphaFoldDB" id="A0A4S8LZP5"/>
<accession>A0A4S8LZP5</accession>
<feature type="region of interest" description="Disordered" evidence="1">
    <location>
        <begin position="201"/>
        <end position="222"/>
    </location>
</feature>
<name>A0A4S8LZP5_DENBC</name>
<organism evidence="2 3">
    <name type="scientific">Dendrothele bispora (strain CBS 962.96)</name>
    <dbReference type="NCBI Taxonomy" id="1314807"/>
    <lineage>
        <taxon>Eukaryota</taxon>
        <taxon>Fungi</taxon>
        <taxon>Dikarya</taxon>
        <taxon>Basidiomycota</taxon>
        <taxon>Agaricomycotina</taxon>
        <taxon>Agaricomycetes</taxon>
        <taxon>Agaricomycetidae</taxon>
        <taxon>Agaricales</taxon>
        <taxon>Agaricales incertae sedis</taxon>
        <taxon>Dendrothele</taxon>
    </lineage>
</organism>
<feature type="compositionally biased region" description="Basic and acidic residues" evidence="1">
    <location>
        <begin position="201"/>
        <end position="214"/>
    </location>
</feature>
<dbReference type="Proteomes" id="UP000297245">
    <property type="component" value="Unassembled WGS sequence"/>
</dbReference>
<proteinExistence type="predicted"/>
<reference evidence="2 3" key="1">
    <citation type="journal article" date="2019" name="Nat. Ecol. Evol.">
        <title>Megaphylogeny resolves global patterns of mushroom evolution.</title>
        <authorList>
            <person name="Varga T."/>
            <person name="Krizsan K."/>
            <person name="Foldi C."/>
            <person name="Dima B."/>
            <person name="Sanchez-Garcia M."/>
            <person name="Sanchez-Ramirez S."/>
            <person name="Szollosi G.J."/>
            <person name="Szarkandi J.G."/>
            <person name="Papp V."/>
            <person name="Albert L."/>
            <person name="Andreopoulos W."/>
            <person name="Angelini C."/>
            <person name="Antonin V."/>
            <person name="Barry K.W."/>
            <person name="Bougher N.L."/>
            <person name="Buchanan P."/>
            <person name="Buyck B."/>
            <person name="Bense V."/>
            <person name="Catcheside P."/>
            <person name="Chovatia M."/>
            <person name="Cooper J."/>
            <person name="Damon W."/>
            <person name="Desjardin D."/>
            <person name="Finy P."/>
            <person name="Geml J."/>
            <person name="Haridas S."/>
            <person name="Hughes K."/>
            <person name="Justo A."/>
            <person name="Karasinski D."/>
            <person name="Kautmanova I."/>
            <person name="Kiss B."/>
            <person name="Kocsube S."/>
            <person name="Kotiranta H."/>
            <person name="LaButti K.M."/>
            <person name="Lechner B.E."/>
            <person name="Liimatainen K."/>
            <person name="Lipzen A."/>
            <person name="Lukacs Z."/>
            <person name="Mihaltcheva S."/>
            <person name="Morgado L.N."/>
            <person name="Niskanen T."/>
            <person name="Noordeloos M.E."/>
            <person name="Ohm R.A."/>
            <person name="Ortiz-Santana B."/>
            <person name="Ovrebo C."/>
            <person name="Racz N."/>
            <person name="Riley R."/>
            <person name="Savchenko A."/>
            <person name="Shiryaev A."/>
            <person name="Soop K."/>
            <person name="Spirin V."/>
            <person name="Szebenyi C."/>
            <person name="Tomsovsky M."/>
            <person name="Tulloss R.E."/>
            <person name="Uehling J."/>
            <person name="Grigoriev I.V."/>
            <person name="Vagvolgyi C."/>
            <person name="Papp T."/>
            <person name="Martin F.M."/>
            <person name="Miettinen O."/>
            <person name="Hibbett D.S."/>
            <person name="Nagy L.G."/>
        </authorList>
    </citation>
    <scope>NUCLEOTIDE SEQUENCE [LARGE SCALE GENOMIC DNA]</scope>
    <source>
        <strain evidence="2 3">CBS 962.96</strain>
    </source>
</reference>
<keyword evidence="3" id="KW-1185">Reference proteome</keyword>
<protein>
    <submittedName>
        <fullName evidence="2">Uncharacterized protein</fullName>
    </submittedName>
</protein>
<evidence type="ECO:0000313" key="2">
    <source>
        <dbReference type="EMBL" id="THU95234.1"/>
    </source>
</evidence>
<dbReference type="EMBL" id="ML179205">
    <property type="protein sequence ID" value="THU95234.1"/>
    <property type="molecule type" value="Genomic_DNA"/>
</dbReference>